<keyword evidence="5 6" id="KW-0505">Motor protein</keyword>
<dbReference type="GO" id="GO:0003777">
    <property type="term" value="F:microtubule motor activity"/>
    <property type="evidence" value="ECO:0007669"/>
    <property type="project" value="InterPro"/>
</dbReference>
<evidence type="ECO:0000313" key="10">
    <source>
        <dbReference type="EMBL" id="CAI4016179.1"/>
    </source>
</evidence>
<keyword evidence="2 6" id="KW-0547">Nucleotide-binding</keyword>
<dbReference type="Pfam" id="PF00225">
    <property type="entry name" value="Kinesin"/>
    <property type="match status" value="1"/>
</dbReference>
<dbReference type="AlphaFoldDB" id="A0A9P1DTQ1"/>
<feature type="transmembrane region" description="Helical" evidence="8">
    <location>
        <begin position="220"/>
        <end position="239"/>
    </location>
</feature>
<comment type="caution">
    <text evidence="10">The sequence shown here is derived from an EMBL/GenBank/DDBJ whole genome shotgun (WGS) entry which is preliminary data.</text>
</comment>
<dbReference type="PANTHER" id="PTHR47968">
    <property type="entry name" value="CENTROMERE PROTEIN E"/>
    <property type="match status" value="1"/>
</dbReference>
<feature type="transmembrane region" description="Helical" evidence="8">
    <location>
        <begin position="251"/>
        <end position="267"/>
    </location>
</feature>
<evidence type="ECO:0000256" key="8">
    <source>
        <dbReference type="SAM" id="Phobius"/>
    </source>
</evidence>
<dbReference type="Proteomes" id="UP001152797">
    <property type="component" value="Unassembled WGS sequence"/>
</dbReference>
<evidence type="ECO:0000256" key="3">
    <source>
        <dbReference type="ARBA" id="ARBA00022840"/>
    </source>
</evidence>
<gene>
    <name evidence="10" type="ORF">C1SCF055_LOCUS40939</name>
</gene>
<keyword evidence="12" id="KW-1185">Reference proteome</keyword>
<keyword evidence="1" id="KW-0493">Microtubule</keyword>
<feature type="region of interest" description="Disordered" evidence="7">
    <location>
        <begin position="996"/>
        <end position="1015"/>
    </location>
</feature>
<dbReference type="OrthoDB" id="3176171at2759"/>
<evidence type="ECO:0000256" key="7">
    <source>
        <dbReference type="SAM" id="MobiDB-lite"/>
    </source>
</evidence>
<evidence type="ECO:0000313" key="12">
    <source>
        <dbReference type="Proteomes" id="UP001152797"/>
    </source>
</evidence>
<dbReference type="SMART" id="SM00129">
    <property type="entry name" value="KISc"/>
    <property type="match status" value="1"/>
</dbReference>
<comment type="similarity">
    <text evidence="6">Belongs to the TRAFAC class myosin-kinesin ATPase superfamily. Kinesin family.</text>
</comment>
<feature type="domain" description="Kinesin motor" evidence="9">
    <location>
        <begin position="424"/>
        <end position="758"/>
    </location>
</feature>
<dbReference type="PROSITE" id="PS00411">
    <property type="entry name" value="KINESIN_MOTOR_1"/>
    <property type="match status" value="1"/>
</dbReference>
<dbReference type="PANTHER" id="PTHR47968:SF36">
    <property type="entry name" value="KINESIN HEAVY CHAIN ISOFORM X1"/>
    <property type="match status" value="1"/>
</dbReference>
<feature type="region of interest" description="Disordered" evidence="7">
    <location>
        <begin position="857"/>
        <end position="876"/>
    </location>
</feature>
<dbReference type="EMBL" id="CAMXCT020006569">
    <property type="protein sequence ID" value="CAL1169554.1"/>
    <property type="molecule type" value="Genomic_DNA"/>
</dbReference>
<dbReference type="CDD" id="cd00590">
    <property type="entry name" value="RRM_SF"/>
    <property type="match status" value="1"/>
</dbReference>
<dbReference type="GO" id="GO:0008017">
    <property type="term" value="F:microtubule binding"/>
    <property type="evidence" value="ECO:0007669"/>
    <property type="project" value="InterPro"/>
</dbReference>
<dbReference type="GO" id="GO:0007018">
    <property type="term" value="P:microtubule-based movement"/>
    <property type="evidence" value="ECO:0007669"/>
    <property type="project" value="InterPro"/>
</dbReference>
<keyword evidence="4" id="KW-0175">Coiled coil</keyword>
<dbReference type="PROSITE" id="PS50067">
    <property type="entry name" value="KINESIN_MOTOR_2"/>
    <property type="match status" value="1"/>
</dbReference>
<sequence>MALYTALEDTNGISETVRKVSEDLGEPAPKVDVLATKGRWHGVLYGFWPTLIWSFLILACLIALNVAWDLDGSLGFSDLDSRTAVESSSILPNAKALLLTRFASLILTFLPCAVAVKNYRQRQKDAGEPLILAGLEVLLTFCTLWTWCLKIFYFFFATCASALYVCFAWVPPFFVTAGLWIVFDMAFGMAWLIFWAVWVFLLPFAFVSGNKAAVDEMLSILPFYLHNANVVLMMVELICSRWTMNLEHSIFPVYFALSYLYFNWWLYSKIHIWIYFFLDYDRPSSVPVCLTLCGVTVDLKDHFLPMGDISFCTIHGASRTARLSFPDAKSAASAVKELSRSSIEGFSNEIKVTYPYHRAQTEVRVSCLDKEVTEDQLRMHFEKAGPVDVVEFIAEELPPEFKEADASRSWAWMPSLVQVGCRTNVRVVARARPTSSFASDIFKFNEAADSIDMRLPKDESAGLVNNQQETWHFKLDKVLSNGSQEQIFEICAADVVRSVMDGYNGTILAYGQTGAGKTHTMSGGHMGFADRGIVPRAISAIYSEAAARPENNITIKLSYVEIYNELMFDLLTDVGVAEQSGDLSIVEDSRGNIQVRGLTTPVGGTEEEALHIFFQGDTNRHVAEHALNKGSTRSHVVFTIYVESRSRVESSEKVIFSKLHLVDLAGSERVKKTGSDGVMPKEATFINKSLTFLEQVVVALGNKHRDHIPYRQSKLTHILKDSLGGNCKTTMVANIWPEGKMLEETASTLRFATRMMKVSNEASVNVHLDPQLLIRKYERQIKDLKQELAMHDTLAGRSRVQYEEYAPDEQKELQDKVQMYLEGDLQEIEVTSLRMVYESYAIFRKLYQNLRTELANRPTVPLPPQGGDVEAGDGGQTTTMEAREGEVGEDVEGKGIAVGVAPANSRPPQEAMVPDAGEDPDDAPGTEPRTQRDELQKPPDKQVVFAEWKAKEGQAFEDAFEKNRQELREKRAEMKDALVAANAKKKDIDEAKELLARKQSEKGMDPDREELLLGG</sequence>
<feature type="transmembrane region" description="Helical" evidence="8">
    <location>
        <begin position="190"/>
        <end position="208"/>
    </location>
</feature>
<dbReference type="EMBL" id="CAMXCT010006569">
    <property type="protein sequence ID" value="CAI4016179.1"/>
    <property type="molecule type" value="Genomic_DNA"/>
</dbReference>
<dbReference type="GO" id="GO:0003676">
    <property type="term" value="F:nucleic acid binding"/>
    <property type="evidence" value="ECO:0007669"/>
    <property type="project" value="InterPro"/>
</dbReference>
<feature type="transmembrane region" description="Helical" evidence="8">
    <location>
        <begin position="43"/>
        <end position="68"/>
    </location>
</feature>
<keyword evidence="3 6" id="KW-0067">ATP-binding</keyword>
<evidence type="ECO:0000256" key="6">
    <source>
        <dbReference type="PROSITE-ProRule" id="PRU00283"/>
    </source>
</evidence>
<dbReference type="GO" id="GO:0005524">
    <property type="term" value="F:ATP binding"/>
    <property type="evidence" value="ECO:0007669"/>
    <property type="project" value="UniProtKB-UniRule"/>
</dbReference>
<keyword evidence="8" id="KW-0472">Membrane</keyword>
<accession>A0A9P1DTQ1</accession>
<dbReference type="EMBL" id="CAMXCT030006569">
    <property type="protein sequence ID" value="CAL4803491.1"/>
    <property type="molecule type" value="Genomic_DNA"/>
</dbReference>
<keyword evidence="8" id="KW-1133">Transmembrane helix</keyword>
<feature type="transmembrane region" description="Helical" evidence="8">
    <location>
        <begin position="162"/>
        <end position="183"/>
    </location>
</feature>
<dbReference type="PRINTS" id="PR00380">
    <property type="entry name" value="KINESINHEAVY"/>
</dbReference>
<feature type="region of interest" description="Disordered" evidence="7">
    <location>
        <begin position="899"/>
        <end position="941"/>
    </location>
</feature>
<dbReference type="InterPro" id="IPR035979">
    <property type="entry name" value="RBD_domain_sf"/>
</dbReference>
<proteinExistence type="inferred from homology"/>
<dbReference type="InterPro" id="IPR027417">
    <property type="entry name" value="P-loop_NTPase"/>
</dbReference>
<dbReference type="InterPro" id="IPR019821">
    <property type="entry name" value="Kinesin_motor_CS"/>
</dbReference>
<evidence type="ECO:0000256" key="5">
    <source>
        <dbReference type="ARBA" id="ARBA00023175"/>
    </source>
</evidence>
<reference evidence="10" key="1">
    <citation type="submission" date="2022-10" db="EMBL/GenBank/DDBJ databases">
        <authorList>
            <person name="Chen Y."/>
            <person name="Dougan E. K."/>
            <person name="Chan C."/>
            <person name="Rhodes N."/>
            <person name="Thang M."/>
        </authorList>
    </citation>
    <scope>NUCLEOTIDE SEQUENCE</scope>
</reference>
<feature type="binding site" evidence="6">
    <location>
        <begin position="511"/>
        <end position="518"/>
    </location>
    <ligand>
        <name>ATP</name>
        <dbReference type="ChEBI" id="CHEBI:30616"/>
    </ligand>
</feature>
<dbReference type="GO" id="GO:0005874">
    <property type="term" value="C:microtubule"/>
    <property type="evidence" value="ECO:0007669"/>
    <property type="project" value="UniProtKB-KW"/>
</dbReference>
<organism evidence="10">
    <name type="scientific">Cladocopium goreaui</name>
    <dbReference type="NCBI Taxonomy" id="2562237"/>
    <lineage>
        <taxon>Eukaryota</taxon>
        <taxon>Sar</taxon>
        <taxon>Alveolata</taxon>
        <taxon>Dinophyceae</taxon>
        <taxon>Suessiales</taxon>
        <taxon>Symbiodiniaceae</taxon>
        <taxon>Cladocopium</taxon>
    </lineage>
</organism>
<feature type="compositionally biased region" description="Basic and acidic residues" evidence="7">
    <location>
        <begin position="929"/>
        <end position="940"/>
    </location>
</feature>
<reference evidence="11 12" key="2">
    <citation type="submission" date="2024-05" db="EMBL/GenBank/DDBJ databases">
        <authorList>
            <person name="Chen Y."/>
            <person name="Shah S."/>
            <person name="Dougan E. K."/>
            <person name="Thang M."/>
            <person name="Chan C."/>
        </authorList>
    </citation>
    <scope>NUCLEOTIDE SEQUENCE [LARGE SCALE GENOMIC DNA]</scope>
</reference>
<dbReference type="InterPro" id="IPR036961">
    <property type="entry name" value="Kinesin_motor_dom_sf"/>
</dbReference>
<feature type="transmembrane region" description="Helical" evidence="8">
    <location>
        <begin position="96"/>
        <end position="116"/>
    </location>
</feature>
<dbReference type="Gene3D" id="3.40.850.10">
    <property type="entry name" value="Kinesin motor domain"/>
    <property type="match status" value="1"/>
</dbReference>
<name>A0A9P1DTQ1_9DINO</name>
<evidence type="ECO:0000256" key="4">
    <source>
        <dbReference type="ARBA" id="ARBA00023054"/>
    </source>
</evidence>
<evidence type="ECO:0000256" key="2">
    <source>
        <dbReference type="ARBA" id="ARBA00022741"/>
    </source>
</evidence>
<evidence type="ECO:0000313" key="11">
    <source>
        <dbReference type="EMBL" id="CAL4803491.1"/>
    </source>
</evidence>
<dbReference type="InterPro" id="IPR027640">
    <property type="entry name" value="Kinesin-like_fam"/>
</dbReference>
<dbReference type="SUPFAM" id="SSF52540">
    <property type="entry name" value="P-loop containing nucleoside triphosphate hydrolases"/>
    <property type="match status" value="1"/>
</dbReference>
<evidence type="ECO:0000256" key="1">
    <source>
        <dbReference type="ARBA" id="ARBA00022701"/>
    </source>
</evidence>
<dbReference type="InterPro" id="IPR001752">
    <property type="entry name" value="Kinesin_motor_dom"/>
</dbReference>
<evidence type="ECO:0000259" key="9">
    <source>
        <dbReference type="PROSITE" id="PS50067"/>
    </source>
</evidence>
<dbReference type="SUPFAM" id="SSF54928">
    <property type="entry name" value="RNA-binding domain, RBD"/>
    <property type="match status" value="1"/>
</dbReference>
<protein>
    <submittedName>
        <fullName evidence="11">Kinesin-like protein KIF9</fullName>
    </submittedName>
</protein>
<keyword evidence="8" id="KW-0812">Transmembrane</keyword>